<dbReference type="Proteomes" id="UP000657372">
    <property type="component" value="Unassembled WGS sequence"/>
</dbReference>
<sequence length="109" mass="11919">MFDGFWSGLFSGLFGPALVTWLGKFRYGVIFLLSMLAVHLGLFLLGVYAKGFRAAVQITLDKTFTLTGIFVPAGIGLLVMFVAFIGSLNKSHTGQLQKSPRSKNENKDD</sequence>
<feature type="transmembrane region" description="Helical" evidence="1">
    <location>
        <begin position="30"/>
        <end position="49"/>
    </location>
</feature>
<keyword evidence="1" id="KW-0472">Membrane</keyword>
<proteinExistence type="predicted"/>
<dbReference type="EMBL" id="JADOEL010000002">
    <property type="protein sequence ID" value="MBF8176527.1"/>
    <property type="molecule type" value="Genomic_DNA"/>
</dbReference>
<feature type="transmembrane region" description="Helical" evidence="1">
    <location>
        <begin position="69"/>
        <end position="88"/>
    </location>
</feature>
<feature type="transmembrane region" description="Helical" evidence="1">
    <location>
        <begin position="6"/>
        <end position="23"/>
    </location>
</feature>
<evidence type="ECO:0008006" key="4">
    <source>
        <dbReference type="Google" id="ProtNLM"/>
    </source>
</evidence>
<comment type="caution">
    <text evidence="2">The sequence shown here is derived from an EMBL/GenBank/DDBJ whole genome shotgun (WGS) entry which is preliminary data.</text>
</comment>
<evidence type="ECO:0000256" key="1">
    <source>
        <dbReference type="SAM" id="Phobius"/>
    </source>
</evidence>
<organism evidence="2 3">
    <name type="scientific">Herminiimonas contaminans</name>
    <dbReference type="NCBI Taxonomy" id="1111140"/>
    <lineage>
        <taxon>Bacteria</taxon>
        <taxon>Pseudomonadati</taxon>
        <taxon>Pseudomonadota</taxon>
        <taxon>Betaproteobacteria</taxon>
        <taxon>Burkholderiales</taxon>
        <taxon>Oxalobacteraceae</taxon>
        <taxon>Herminiimonas</taxon>
    </lineage>
</organism>
<accession>A0ABS0ENV5</accession>
<keyword evidence="3" id="KW-1185">Reference proteome</keyword>
<protein>
    <recommendedName>
        <fullName evidence="4">Major facilitator superfamily (MFS) profile domain-containing protein</fullName>
    </recommendedName>
</protein>
<evidence type="ECO:0000313" key="3">
    <source>
        <dbReference type="Proteomes" id="UP000657372"/>
    </source>
</evidence>
<evidence type="ECO:0000313" key="2">
    <source>
        <dbReference type="EMBL" id="MBF8176527.1"/>
    </source>
</evidence>
<dbReference type="RefSeq" id="WP_195874584.1">
    <property type="nucleotide sequence ID" value="NZ_JADOEL010000002.1"/>
</dbReference>
<gene>
    <name evidence="2" type="ORF">IXC47_02390</name>
</gene>
<name>A0ABS0ENV5_9BURK</name>
<reference evidence="2 3" key="1">
    <citation type="submission" date="2020-11" db="EMBL/GenBank/DDBJ databases">
        <title>WGS of Herminiimonas contaminans strain Marseille-Q4544 isolated from planarians Schmidtea mediterranea.</title>
        <authorList>
            <person name="Kangale L."/>
        </authorList>
    </citation>
    <scope>NUCLEOTIDE SEQUENCE [LARGE SCALE GENOMIC DNA]</scope>
    <source>
        <strain evidence="2 3">Marseille-Q4544</strain>
    </source>
</reference>
<keyword evidence="1" id="KW-0812">Transmembrane</keyword>
<keyword evidence="1" id="KW-1133">Transmembrane helix</keyword>